<comment type="caution">
    <text evidence="7">The sequence shown here is derived from an EMBL/GenBank/DDBJ whole genome shotgun (WGS) entry which is preliminary data.</text>
</comment>
<keyword evidence="2" id="KW-1003">Cell membrane</keyword>
<evidence type="ECO:0000256" key="4">
    <source>
        <dbReference type="ARBA" id="ARBA00022989"/>
    </source>
</evidence>
<proteinExistence type="predicted"/>
<dbReference type="GO" id="GO:0050909">
    <property type="term" value="P:sensory perception of taste"/>
    <property type="evidence" value="ECO:0007669"/>
    <property type="project" value="InterPro"/>
</dbReference>
<evidence type="ECO:0000256" key="1">
    <source>
        <dbReference type="ARBA" id="ARBA00004651"/>
    </source>
</evidence>
<reference evidence="7" key="1">
    <citation type="submission" date="2020-07" db="EMBL/GenBank/DDBJ databases">
        <title>Multicomponent nature underlies the extraordinary mechanical properties of spider dragline silk.</title>
        <authorList>
            <person name="Kono N."/>
            <person name="Nakamura H."/>
            <person name="Mori M."/>
            <person name="Yoshida Y."/>
            <person name="Ohtoshi R."/>
            <person name="Malay A.D."/>
            <person name="Moran D.A.P."/>
            <person name="Tomita M."/>
            <person name="Numata K."/>
            <person name="Arakawa K."/>
        </authorList>
    </citation>
    <scope>NUCLEOTIDE SEQUENCE</scope>
</reference>
<dbReference type="Pfam" id="PF08395">
    <property type="entry name" value="7tm_7"/>
    <property type="match status" value="1"/>
</dbReference>
<feature type="transmembrane region" description="Helical" evidence="6">
    <location>
        <begin position="12"/>
        <end position="31"/>
    </location>
</feature>
<evidence type="ECO:0000256" key="3">
    <source>
        <dbReference type="ARBA" id="ARBA00022692"/>
    </source>
</evidence>
<keyword evidence="8" id="KW-1185">Reference proteome</keyword>
<evidence type="ECO:0000256" key="2">
    <source>
        <dbReference type="ARBA" id="ARBA00022475"/>
    </source>
</evidence>
<dbReference type="EMBL" id="BMAO01038416">
    <property type="protein sequence ID" value="GFR24805.1"/>
    <property type="molecule type" value="Genomic_DNA"/>
</dbReference>
<feature type="transmembrane region" description="Helical" evidence="6">
    <location>
        <begin position="116"/>
        <end position="135"/>
    </location>
</feature>
<organism evidence="7 8">
    <name type="scientific">Trichonephila clavata</name>
    <name type="common">Joro spider</name>
    <name type="synonym">Nephila clavata</name>
    <dbReference type="NCBI Taxonomy" id="2740835"/>
    <lineage>
        <taxon>Eukaryota</taxon>
        <taxon>Metazoa</taxon>
        <taxon>Ecdysozoa</taxon>
        <taxon>Arthropoda</taxon>
        <taxon>Chelicerata</taxon>
        <taxon>Arachnida</taxon>
        <taxon>Araneae</taxon>
        <taxon>Araneomorphae</taxon>
        <taxon>Entelegynae</taxon>
        <taxon>Araneoidea</taxon>
        <taxon>Nephilidae</taxon>
        <taxon>Trichonephila</taxon>
    </lineage>
</organism>
<gene>
    <name evidence="7" type="primary">AVEN_69863_1</name>
    <name evidence="7" type="ORF">TNCT_271101</name>
</gene>
<evidence type="ECO:0000313" key="8">
    <source>
        <dbReference type="Proteomes" id="UP000887116"/>
    </source>
</evidence>
<name>A0A8X6LWP9_TRICU</name>
<dbReference type="GO" id="GO:0005886">
    <property type="term" value="C:plasma membrane"/>
    <property type="evidence" value="ECO:0007669"/>
    <property type="project" value="UniProtKB-SubCell"/>
</dbReference>
<keyword evidence="5 6" id="KW-0472">Membrane</keyword>
<evidence type="ECO:0000313" key="7">
    <source>
        <dbReference type="EMBL" id="GFR24805.1"/>
    </source>
</evidence>
<dbReference type="AlphaFoldDB" id="A0A8X6LWP9"/>
<evidence type="ECO:0000256" key="6">
    <source>
        <dbReference type="SAM" id="Phobius"/>
    </source>
</evidence>
<feature type="transmembrane region" description="Helical" evidence="6">
    <location>
        <begin position="43"/>
        <end position="62"/>
    </location>
</feature>
<dbReference type="InterPro" id="IPR013604">
    <property type="entry name" value="7TM_chemorcpt"/>
</dbReference>
<sequence length="139" mass="15812">MKMLIDMDSDFSFLAFLTVFISTVALFWNGYRITFYKNVRGGNLLLILSGLFFLCLLLLLVISGSASNEQANKVKILVQCLPYETGNNQQKINFFKKTLLQNNVLTLWKIYVMDRSLLICIFGTLLTYGMMLGSLGQEN</sequence>
<comment type="subcellular location">
    <subcellularLocation>
        <location evidence="1">Cell membrane</location>
        <topology evidence="1">Multi-pass membrane protein</topology>
    </subcellularLocation>
</comment>
<dbReference type="Proteomes" id="UP000887116">
    <property type="component" value="Unassembled WGS sequence"/>
</dbReference>
<keyword evidence="3 6" id="KW-0812">Transmembrane</keyword>
<keyword evidence="4 6" id="KW-1133">Transmembrane helix</keyword>
<evidence type="ECO:0000256" key="5">
    <source>
        <dbReference type="ARBA" id="ARBA00023136"/>
    </source>
</evidence>
<accession>A0A8X6LWP9</accession>
<protein>
    <submittedName>
        <fullName evidence="7">Uncharacterized protein</fullName>
    </submittedName>
</protein>